<name>A0A942U9T6_9BACI</name>
<reference evidence="2" key="1">
    <citation type="submission" date="2021-05" db="EMBL/GenBank/DDBJ databases">
        <title>Novel Bacillus species.</title>
        <authorList>
            <person name="Liu G."/>
        </authorList>
    </citation>
    <scope>NUCLEOTIDE SEQUENCE</scope>
    <source>
        <strain evidence="2">FJAT-49825</strain>
    </source>
</reference>
<gene>
    <name evidence="2" type="primary">dctP</name>
    <name evidence="2" type="ORF">KHA99_22480</name>
</gene>
<dbReference type="InterPro" id="IPR038404">
    <property type="entry name" value="TRAP_DctP_sf"/>
</dbReference>
<organism evidence="2 3">
    <name type="scientific">Neobacillus rhizophilus</name>
    <dbReference type="NCBI Taxonomy" id="2833579"/>
    <lineage>
        <taxon>Bacteria</taxon>
        <taxon>Bacillati</taxon>
        <taxon>Bacillota</taxon>
        <taxon>Bacilli</taxon>
        <taxon>Bacillales</taxon>
        <taxon>Bacillaceae</taxon>
        <taxon>Neobacillus</taxon>
    </lineage>
</organism>
<evidence type="ECO:0000313" key="2">
    <source>
        <dbReference type="EMBL" id="MBS4215213.1"/>
    </source>
</evidence>
<dbReference type="PROSITE" id="PS51257">
    <property type="entry name" value="PROKAR_LIPOPROTEIN"/>
    <property type="match status" value="1"/>
</dbReference>
<proteinExistence type="predicted"/>
<dbReference type="PANTHER" id="PTHR33376:SF15">
    <property type="entry name" value="BLL6794 PROTEIN"/>
    <property type="match status" value="1"/>
</dbReference>
<dbReference type="EMBL" id="JAGYPF010000004">
    <property type="protein sequence ID" value="MBS4215213.1"/>
    <property type="molecule type" value="Genomic_DNA"/>
</dbReference>
<keyword evidence="1" id="KW-0732">Signal</keyword>
<comment type="caution">
    <text evidence="2">The sequence shown here is derived from an EMBL/GenBank/DDBJ whole genome shotgun (WGS) entry which is preliminary data.</text>
</comment>
<sequence>MSKKFTILITIILIISIGLLGCGKSANEAGSKETSGDKKVYKLSFNVQIPATHKFHTDVVKPWADLVEKETNGKIKIEIYNSGALGTLATAYDDIKGGVYDIGYVSPGLHLDSNLYPLTIGDLPFGITDPKVKADVLGQLSDKYMKDAFKESTLLSISSTDSYQLYSKEPVKSIKDVKEQKIIAQGSERIETVKGWGGVPVSLGLEQIYESLEKNTVNQTTYTSVGAVGLKLYEVAPYLTKIDLGATTLLFLMNTEALNKLPDDLKQQFVEELGPKLGEMTGEMYKSQADAAMKEYGEKVKSKGGQVTTLSSEELKAFKKPSEKIWNHWAEEANKKGYPGDEILKEFEKLIEKEGVELPF</sequence>
<dbReference type="PANTHER" id="PTHR33376">
    <property type="match status" value="1"/>
</dbReference>
<dbReference type="Pfam" id="PF03480">
    <property type="entry name" value="DctP"/>
    <property type="match status" value="1"/>
</dbReference>
<dbReference type="InterPro" id="IPR018389">
    <property type="entry name" value="DctP_fam"/>
</dbReference>
<dbReference type="GO" id="GO:0055085">
    <property type="term" value="P:transmembrane transport"/>
    <property type="evidence" value="ECO:0007669"/>
    <property type="project" value="InterPro"/>
</dbReference>
<dbReference type="RefSeq" id="WP_213119691.1">
    <property type="nucleotide sequence ID" value="NZ_JAGYPF010000004.1"/>
</dbReference>
<evidence type="ECO:0000313" key="3">
    <source>
        <dbReference type="Proteomes" id="UP000679749"/>
    </source>
</evidence>
<protein>
    <submittedName>
        <fullName evidence="2">TRAP transporter substrate-binding protein DctP</fullName>
    </submittedName>
</protein>
<dbReference type="NCBIfam" id="NF037995">
    <property type="entry name" value="TRAP_S1"/>
    <property type="match status" value="1"/>
</dbReference>
<keyword evidence="3" id="KW-1185">Reference proteome</keyword>
<evidence type="ECO:0000256" key="1">
    <source>
        <dbReference type="ARBA" id="ARBA00022729"/>
    </source>
</evidence>
<dbReference type="Gene3D" id="3.40.190.170">
    <property type="entry name" value="Bacterial extracellular solute-binding protein, family 7"/>
    <property type="match status" value="1"/>
</dbReference>
<dbReference type="AlphaFoldDB" id="A0A942U9T6"/>
<accession>A0A942U9T6</accession>
<dbReference type="Proteomes" id="UP000679749">
    <property type="component" value="Unassembled WGS sequence"/>
</dbReference>